<dbReference type="Proteomes" id="UP000694866">
    <property type="component" value="Unplaced"/>
</dbReference>
<dbReference type="Gene3D" id="3.30.420.10">
    <property type="entry name" value="Ribonuclease H-like superfamily/Ribonuclease H"/>
    <property type="match status" value="1"/>
</dbReference>
<proteinExistence type="predicted"/>
<evidence type="ECO:0000313" key="1">
    <source>
        <dbReference type="Proteomes" id="UP000694866"/>
    </source>
</evidence>
<reference evidence="2" key="1">
    <citation type="submission" date="2025-08" db="UniProtKB">
        <authorList>
            <consortium name="RefSeq"/>
        </authorList>
    </citation>
    <scope>IDENTIFICATION</scope>
    <source>
        <strain evidence="2">USDA-PBARC FA_bdor</strain>
        <tissue evidence="2">Whole organism</tissue>
    </source>
</reference>
<dbReference type="InterPro" id="IPR012337">
    <property type="entry name" value="RNaseH-like_sf"/>
</dbReference>
<keyword evidence="1" id="KW-1185">Reference proteome</keyword>
<dbReference type="GO" id="GO:0003676">
    <property type="term" value="F:nucleic acid binding"/>
    <property type="evidence" value="ECO:0007669"/>
    <property type="project" value="InterPro"/>
</dbReference>
<dbReference type="SUPFAM" id="SSF53098">
    <property type="entry name" value="Ribonuclease H-like"/>
    <property type="match status" value="1"/>
</dbReference>
<accession>A0A9R1U924</accession>
<evidence type="ECO:0000313" key="2">
    <source>
        <dbReference type="RefSeq" id="XP_011311581.1"/>
    </source>
</evidence>
<gene>
    <name evidence="2" type="primary">LOC105271621</name>
</gene>
<dbReference type="RefSeq" id="XP_011311581.1">
    <property type="nucleotide sequence ID" value="XM_011313279.1"/>
</dbReference>
<dbReference type="OrthoDB" id="7550800at2759"/>
<dbReference type="KEGG" id="fas:105271621"/>
<organism evidence="1 2">
    <name type="scientific">Fopius arisanus</name>
    <dbReference type="NCBI Taxonomy" id="64838"/>
    <lineage>
        <taxon>Eukaryota</taxon>
        <taxon>Metazoa</taxon>
        <taxon>Ecdysozoa</taxon>
        <taxon>Arthropoda</taxon>
        <taxon>Hexapoda</taxon>
        <taxon>Insecta</taxon>
        <taxon>Pterygota</taxon>
        <taxon>Neoptera</taxon>
        <taxon>Endopterygota</taxon>
        <taxon>Hymenoptera</taxon>
        <taxon>Apocrita</taxon>
        <taxon>Ichneumonoidea</taxon>
        <taxon>Braconidae</taxon>
        <taxon>Opiinae</taxon>
        <taxon>Fopius</taxon>
    </lineage>
</organism>
<dbReference type="AlphaFoldDB" id="A0A9R1U924"/>
<name>A0A9R1U924_9HYME</name>
<evidence type="ECO:0008006" key="3">
    <source>
        <dbReference type="Google" id="ProtNLM"/>
    </source>
</evidence>
<sequence>MIFTRKYKVVTPRPLRLGGAEIAYATSVRYLGVQLDQKLHWKEYIKTELSKTYASLWACKKGRDCGFSPKISIWLYKMVLLQRLMSAAVVWWLTAERAEVRNRLKALQGNFLRAATGAMKTTPTDALEAVLDLPPLGLLLVGKAELTAYRLVCPGEWIPARAAYTELNSPAAIKALIKPSTNSKRIWETMEELKKLEKHNKTTLAWVPGHGGIHGNEKAGRLTKQGSLSETVAQPVGVPSVVGQKAIKNKIQREHTHRWKNIESCRKARAAMLGPSSTRAKQLLNMDKKDLSTVIRLLAGHGIFKAHCKTIGISEDALCRFCKVEPEDCLHIMCDCPALAVTRLQCWGIGFLTSDRISRRKASDFSRLAIKAGIEI</sequence>
<dbReference type="InterPro" id="IPR036397">
    <property type="entry name" value="RNaseH_sf"/>
</dbReference>
<dbReference type="GeneID" id="105271621"/>
<protein>
    <recommendedName>
        <fullName evidence="3">RNase H type-1 domain-containing protein</fullName>
    </recommendedName>
</protein>